<keyword evidence="2" id="KW-0963">Cytoplasm</keyword>
<feature type="compositionally biased region" description="Basic and acidic residues" evidence="5">
    <location>
        <begin position="1767"/>
        <end position="1780"/>
    </location>
</feature>
<reference evidence="9 10" key="1">
    <citation type="submission" date="2019-08" db="EMBL/GenBank/DDBJ databases">
        <title>A chromosome-level genome assembly, high-density linkage maps, and genome scans reveal the genomic architecture of hybrid incompatibilities underlying speciation via character displacement in darters (Percidae: Etheostominae).</title>
        <authorList>
            <person name="Moran R.L."/>
            <person name="Catchen J.M."/>
            <person name="Fuller R.C."/>
        </authorList>
    </citation>
    <scope>NUCLEOTIDE SEQUENCE [LARGE SCALE GENOMIC DNA]</scope>
    <source>
        <strain evidence="9">EspeVRDwgs_2016</strain>
        <tissue evidence="9">Muscle</tissue>
    </source>
</reference>
<feature type="domain" description="Proteasome adapter and scaffold protein ECM29 HEAT-repeat" evidence="8">
    <location>
        <begin position="1223"/>
        <end position="1382"/>
    </location>
</feature>
<dbReference type="GO" id="GO:0060090">
    <property type="term" value="F:molecular adaptor activity"/>
    <property type="evidence" value="ECO:0007669"/>
    <property type="project" value="InterPro"/>
</dbReference>
<evidence type="ECO:0008006" key="11">
    <source>
        <dbReference type="Google" id="ProtNLM"/>
    </source>
</evidence>
<dbReference type="GO" id="GO:0036503">
    <property type="term" value="P:ERAD pathway"/>
    <property type="evidence" value="ECO:0007669"/>
    <property type="project" value="TreeGrafter"/>
</dbReference>
<keyword evidence="3" id="KW-0677">Repeat</keyword>
<dbReference type="Proteomes" id="UP000327493">
    <property type="component" value="Chromosome 2"/>
</dbReference>
<dbReference type="InterPro" id="IPR055444">
    <property type="entry name" value="ARM_ECM29"/>
</dbReference>
<evidence type="ECO:0000259" key="8">
    <source>
        <dbReference type="Pfam" id="PF24492"/>
    </source>
</evidence>
<dbReference type="Pfam" id="PF12755">
    <property type="entry name" value="Vac14_Fab1_bd"/>
    <property type="match status" value="1"/>
</dbReference>
<dbReference type="GO" id="GO:0000502">
    <property type="term" value="C:proteasome complex"/>
    <property type="evidence" value="ECO:0007669"/>
    <property type="project" value="UniProtKB-KW"/>
</dbReference>
<dbReference type="PANTHER" id="PTHR23346:SF19">
    <property type="entry name" value="PROTEASOME ADAPTER AND SCAFFOLD PROTEIN ECM29"/>
    <property type="match status" value="1"/>
</dbReference>
<evidence type="ECO:0000256" key="2">
    <source>
        <dbReference type="ARBA" id="ARBA00022490"/>
    </source>
</evidence>
<gene>
    <name evidence="9" type="ORF">FQN60_012026</name>
</gene>
<evidence type="ECO:0000256" key="4">
    <source>
        <dbReference type="ARBA" id="ARBA00022942"/>
    </source>
</evidence>
<feature type="domain" description="Proteasome component Ecm29 N-terminal" evidence="6">
    <location>
        <begin position="10"/>
        <end position="499"/>
    </location>
</feature>
<protein>
    <recommendedName>
        <fullName evidence="11">TOG domain-containing protein</fullName>
    </recommendedName>
</protein>
<comment type="caution">
    <text evidence="9">The sequence shown here is derived from an EMBL/GenBank/DDBJ whole genome shotgun (WGS) entry which is preliminary data.</text>
</comment>
<dbReference type="GO" id="GO:0005737">
    <property type="term" value="C:cytoplasm"/>
    <property type="evidence" value="ECO:0007669"/>
    <property type="project" value="UniProtKB-SubCell"/>
</dbReference>
<dbReference type="Pfam" id="PF24492">
    <property type="entry name" value="HEAT_ECM29"/>
    <property type="match status" value="1"/>
</dbReference>
<comment type="subcellular location">
    <subcellularLocation>
        <location evidence="1">Cytoplasm</location>
    </subcellularLocation>
</comment>
<dbReference type="Gene3D" id="1.25.10.10">
    <property type="entry name" value="Leucine-rich Repeat Variant"/>
    <property type="match status" value="3"/>
</dbReference>
<dbReference type="InterPro" id="IPR011989">
    <property type="entry name" value="ARM-like"/>
</dbReference>
<keyword evidence="4" id="KW-0647">Proteasome</keyword>
<evidence type="ECO:0000313" key="9">
    <source>
        <dbReference type="EMBL" id="KAA8594891.1"/>
    </source>
</evidence>
<evidence type="ECO:0000256" key="5">
    <source>
        <dbReference type="SAM" id="MobiDB-lite"/>
    </source>
</evidence>
<dbReference type="GO" id="GO:0005634">
    <property type="term" value="C:nucleus"/>
    <property type="evidence" value="ECO:0007669"/>
    <property type="project" value="TreeGrafter"/>
</dbReference>
<accession>A0A5J5DNF6</accession>
<name>A0A5J5DNF6_9PERO</name>
<keyword evidence="10" id="KW-1185">Reference proteome</keyword>
<evidence type="ECO:0000259" key="7">
    <source>
        <dbReference type="Pfam" id="PF23702"/>
    </source>
</evidence>
<evidence type="ECO:0000259" key="6">
    <source>
        <dbReference type="Pfam" id="PF13001"/>
    </source>
</evidence>
<evidence type="ECO:0000256" key="3">
    <source>
        <dbReference type="ARBA" id="ARBA00022737"/>
    </source>
</evidence>
<dbReference type="InterPro" id="IPR055443">
    <property type="entry name" value="HEAT_ECM29"/>
</dbReference>
<dbReference type="InterPro" id="IPR016024">
    <property type="entry name" value="ARM-type_fold"/>
</dbReference>
<dbReference type="Pfam" id="PF23731">
    <property type="entry name" value="ARM_ECM29_C"/>
    <property type="match status" value="1"/>
</dbReference>
<evidence type="ECO:0000256" key="1">
    <source>
        <dbReference type="ARBA" id="ARBA00004496"/>
    </source>
</evidence>
<sequence length="1786" mass="197222">MAAQDELNQLERVFLRLGHAETDEQLQDIISKFLPPVLLKLSSVQEGVRKKVMELLVHLNKRIKSRPKIQLPVETLLVQYQDPAAASFVTNFTIIYIKMGYPRLEVGKQCELAPTLLTAMEGKPQPQQDSLMHLLIPTLYHMKYPADTSKIVFPFNLTERPKTVQLLLEFMLDVLLMPYGSAEGTVAAGGQGLPQPPPGMSVYAAKRVIGETQWSAEQLEQCKLGIVKFMEAKQVPEVETVVHLVVASSDTRHSVATAADLELKSKQSIIDWNNPLIINKMYKVYLGDVPLKTKGGNVKQELKHEPVSTRVKLKILPHLLRSRLAAECFPANIQVVYDGLFGANTNNKLLSLTLQFVHHICMVCPDTNKPLGLMLLNGLTKLINEYKEDPKLLSVAYSAVGKLSSRMPQLFTKDIALVQQFFESMCKEEADVRLAIQEALSMMVGAYANLQGALLNLMEALVAAYIGKPEVQVRQVAMKFASTVFGPDHVPSRYLLLLAAGDPREEVSGEAKKVLRAFPTKSLEKEGPKPMPSFPDMVAYVQEKAAQRIKTPAKYIVGTSTIPFNPSAFGEIVLYLRMCLAHSAGVTPMSTRLADMQDDAPAIGRYVHTLLSSESQSKGSEANPVHIYMDLLQQLLSAVGGITVMYCLLEMVSVCPDKLAPRFIDKIDWIKSLMNTNKEDMRELAAQLYAVVVSTMTGNELQTAVYNLLKITKDNHSPESQHGAILALGYMVGRYMIKKKAVTSEESSHDMEQQMSIPSQGDDELVAMATKTIGSFLDSSIALLAVAACTALGEIGRNGTLLIPADGVGFTKLSVVENLLARIPSGKESTKMKERSIQTLGYLPVGDGDFPHQKKLLQGLMDSVEAKQVELQFAVGEAITNVKNNDVVPWVLNSILARYIPSQNPHVRQASCIWLLSLVRKLSQHKEIMSHLKEIQVAFISVLSDPDELSQDVASKGLGLVYEMGGEDDQQELVSTLVETLMTGKRVKHTVSEDTEVFQGEGLGKTPDGHGLTTYKELCSLASDLNQPDLVYKFMNLANHHAMWNSRKGAAFGFHMIAAKAGEQLAPFLPQLVPRLYRYQFDPNLSIRQAMTSIWDALVTDKTLVDKYLKEILQDVLSNLTSNTWRVRESSCLALNDLIRGRQADDLIDHLAEMWETLFRVLDDIKESVRKAADLTLKTLSKRTVAVLLPTLLEKGIVSNVSEVRSLSIQTLVKVSKTAGARLKPHAPRLIPALLEALSTLEPQVLNYLSLRATEQEKSAMDSARLSAAKSSPIMETVNMCLQHLDVSVLGELVPRLCELLKSGVGLGTKGGCASVIVSLTVQCPQDLTPYSGKLMSALLNGIHDRSTVVQKAFAFALGHLVRTAKDGSVEKLLLKLNSWYLEKEEPVYKSSCVLTMHAISHYSPDVLKAHAGVALPLAFLGMHQAPGPDEEKGESHDATLWAEVWQENVPGSFGGIRLYMTELIAITQKALLSQSWKMKAQGAAAMATVAKEQTGSLVAPHLGMVLTALMQGLSGRTWAGKEELLKAIGSVISKCSTELKKPCAGQPTISEVLEVVLKECRKESLVYKMAALRCAGDVLHSSQEDRFSNMAEILFPLMKKNCPESGGASLRSREDDDDDRDVKEKELQTEALLCAFETLGKSWPRNPQTQTRFQVEVCSLMCEKLKLSTWRVQLGVLQSMKAYFKGLLLLEKGSEDFNALSHILTETCAALTYPLENKNYSSVRTEALSVVDLIVKRTGESKQWDCVSVKSREQLQRSLSTLQSDSRPDLRDKAQELRRHIQSQP</sequence>
<dbReference type="Pfam" id="PF23702">
    <property type="entry name" value="ARM_ECM29"/>
    <property type="match status" value="1"/>
</dbReference>
<dbReference type="EMBL" id="VOFY01000002">
    <property type="protein sequence ID" value="KAA8594891.1"/>
    <property type="molecule type" value="Genomic_DNA"/>
</dbReference>
<dbReference type="InterPro" id="IPR024372">
    <property type="entry name" value="Ecm29_N"/>
</dbReference>
<evidence type="ECO:0000313" key="10">
    <source>
        <dbReference type="Proteomes" id="UP000327493"/>
    </source>
</evidence>
<proteinExistence type="predicted"/>
<feature type="region of interest" description="Disordered" evidence="5">
    <location>
        <begin position="1759"/>
        <end position="1786"/>
    </location>
</feature>
<dbReference type="PANTHER" id="PTHR23346">
    <property type="entry name" value="TRANSLATIONAL ACTIVATOR GCN1-RELATED"/>
    <property type="match status" value="1"/>
</dbReference>
<dbReference type="Pfam" id="PF13001">
    <property type="entry name" value="ECM29_N"/>
    <property type="match status" value="1"/>
</dbReference>
<dbReference type="GO" id="GO:0043248">
    <property type="term" value="P:proteasome assembly"/>
    <property type="evidence" value="ECO:0007669"/>
    <property type="project" value="InterPro"/>
</dbReference>
<dbReference type="SUPFAM" id="SSF48371">
    <property type="entry name" value="ARM repeat"/>
    <property type="match status" value="3"/>
</dbReference>
<organism evidence="9 10">
    <name type="scientific">Etheostoma spectabile</name>
    <name type="common">orangethroat darter</name>
    <dbReference type="NCBI Taxonomy" id="54343"/>
    <lineage>
        <taxon>Eukaryota</taxon>
        <taxon>Metazoa</taxon>
        <taxon>Chordata</taxon>
        <taxon>Craniata</taxon>
        <taxon>Vertebrata</taxon>
        <taxon>Euteleostomi</taxon>
        <taxon>Actinopterygii</taxon>
        <taxon>Neopterygii</taxon>
        <taxon>Teleostei</taxon>
        <taxon>Neoteleostei</taxon>
        <taxon>Acanthomorphata</taxon>
        <taxon>Eupercaria</taxon>
        <taxon>Perciformes</taxon>
        <taxon>Percoidei</taxon>
        <taxon>Percidae</taxon>
        <taxon>Etheostomatinae</taxon>
        <taxon>Etheostoma</taxon>
    </lineage>
</organism>
<feature type="domain" description="ECM29 ARM-like repeats" evidence="7">
    <location>
        <begin position="583"/>
        <end position="795"/>
    </location>
</feature>